<comment type="cofactor">
    <cofactor evidence="2">
        <name>a divalent metal cation</name>
        <dbReference type="ChEBI" id="CHEBI:60240"/>
    </cofactor>
</comment>
<dbReference type="GO" id="GO:0005737">
    <property type="term" value="C:cytoplasm"/>
    <property type="evidence" value="ECO:0007669"/>
    <property type="project" value="UniProtKB-SubCell"/>
</dbReference>
<evidence type="ECO:0000256" key="17">
    <source>
        <dbReference type="ARBA" id="ARBA00025148"/>
    </source>
</evidence>
<dbReference type="EC" id="3.1.13.4" evidence="7"/>
<dbReference type="GO" id="GO:0046872">
    <property type="term" value="F:metal ion binding"/>
    <property type="evidence" value="ECO:0007669"/>
    <property type="project" value="UniProtKB-KW"/>
</dbReference>
<evidence type="ECO:0000256" key="12">
    <source>
        <dbReference type="ARBA" id="ARBA00022839"/>
    </source>
</evidence>
<keyword evidence="13" id="KW-0694">RNA-binding</keyword>
<evidence type="ECO:0000256" key="14">
    <source>
        <dbReference type="ARBA" id="ARBA00023015"/>
    </source>
</evidence>
<dbReference type="PANTHER" id="PTHR10797">
    <property type="entry name" value="CCR4-NOT TRANSCRIPTION COMPLEX SUBUNIT"/>
    <property type="match status" value="1"/>
</dbReference>
<comment type="subunit">
    <text evidence="6">Component of the CCR4-NOT complex, at least composed of CRR4 and CAF1 proteins.</text>
</comment>
<evidence type="ECO:0000256" key="16">
    <source>
        <dbReference type="ARBA" id="ARBA00023242"/>
    </source>
</evidence>
<dbReference type="Pfam" id="PF04857">
    <property type="entry name" value="CAF1"/>
    <property type="match status" value="2"/>
</dbReference>
<evidence type="ECO:0000256" key="6">
    <source>
        <dbReference type="ARBA" id="ARBA00011757"/>
    </source>
</evidence>
<keyword evidence="11" id="KW-0378">Hydrolase</keyword>
<evidence type="ECO:0000256" key="5">
    <source>
        <dbReference type="ARBA" id="ARBA00008372"/>
    </source>
</evidence>
<comment type="similarity">
    <text evidence="5">Belongs to the CAF1 family.</text>
</comment>
<dbReference type="GO" id="GO:0004535">
    <property type="term" value="F:poly(A)-specific ribonuclease activity"/>
    <property type="evidence" value="ECO:0007669"/>
    <property type="project" value="UniProtKB-EC"/>
</dbReference>
<evidence type="ECO:0000256" key="15">
    <source>
        <dbReference type="ARBA" id="ARBA00023163"/>
    </source>
</evidence>
<protein>
    <recommendedName>
        <fullName evidence="7">poly(A)-specific ribonuclease</fullName>
        <ecNumber evidence="7">3.1.13.4</ecNumber>
    </recommendedName>
</protein>
<comment type="function">
    <text evidence="17">Ubiquitous transcription factor required for a diverse set of processes. It is a component of the CCR4 complex involved in the control of gene expression.</text>
</comment>
<evidence type="ECO:0000256" key="9">
    <source>
        <dbReference type="ARBA" id="ARBA00022722"/>
    </source>
</evidence>
<evidence type="ECO:0000256" key="11">
    <source>
        <dbReference type="ARBA" id="ARBA00022801"/>
    </source>
</evidence>
<evidence type="ECO:0000256" key="8">
    <source>
        <dbReference type="ARBA" id="ARBA00022490"/>
    </source>
</evidence>
<comment type="subcellular location">
    <subcellularLocation>
        <location evidence="4">Cytoplasm</location>
    </subcellularLocation>
    <subcellularLocation>
        <location evidence="3">Nucleus</location>
    </subcellularLocation>
</comment>
<evidence type="ECO:0000256" key="7">
    <source>
        <dbReference type="ARBA" id="ARBA00012161"/>
    </source>
</evidence>
<keyword evidence="8" id="KW-0963">Cytoplasm</keyword>
<keyword evidence="12" id="KW-0269">Exonuclease</keyword>
<keyword evidence="10" id="KW-0479">Metal-binding</keyword>
<proteinExistence type="inferred from homology"/>
<evidence type="ECO:0000256" key="13">
    <source>
        <dbReference type="ARBA" id="ARBA00022884"/>
    </source>
</evidence>
<dbReference type="Gene3D" id="3.30.420.10">
    <property type="entry name" value="Ribonuclease H-like superfamily/Ribonuclease H"/>
    <property type="match status" value="1"/>
</dbReference>
<dbReference type="InterPro" id="IPR006941">
    <property type="entry name" value="RNase_CAF1"/>
</dbReference>
<evidence type="ECO:0000256" key="3">
    <source>
        <dbReference type="ARBA" id="ARBA00004123"/>
    </source>
</evidence>
<evidence type="ECO:0000256" key="2">
    <source>
        <dbReference type="ARBA" id="ARBA00001968"/>
    </source>
</evidence>
<evidence type="ECO:0000256" key="4">
    <source>
        <dbReference type="ARBA" id="ARBA00004496"/>
    </source>
</evidence>
<keyword evidence="16" id="KW-0539">Nucleus</keyword>
<evidence type="ECO:0000256" key="10">
    <source>
        <dbReference type="ARBA" id="ARBA00022723"/>
    </source>
</evidence>
<dbReference type="GO" id="GO:0030014">
    <property type="term" value="C:CCR4-NOT complex"/>
    <property type="evidence" value="ECO:0007669"/>
    <property type="project" value="InterPro"/>
</dbReference>
<name>A0A5P1EX91_ASPOF</name>
<keyword evidence="19" id="KW-1185">Reference proteome</keyword>
<comment type="catalytic activity">
    <reaction evidence="1">
        <text>Exonucleolytic cleavage of poly(A) to 5'-AMP.</text>
        <dbReference type="EC" id="3.1.13.4"/>
    </reaction>
</comment>
<dbReference type="SUPFAM" id="SSF53098">
    <property type="entry name" value="Ribonuclease H-like"/>
    <property type="match status" value="1"/>
</dbReference>
<keyword evidence="14" id="KW-0805">Transcription regulation</keyword>
<dbReference type="GO" id="GO:0003723">
    <property type="term" value="F:RNA binding"/>
    <property type="evidence" value="ECO:0007669"/>
    <property type="project" value="UniProtKB-KW"/>
</dbReference>
<evidence type="ECO:0000313" key="18">
    <source>
        <dbReference type="EMBL" id="ONK70532.1"/>
    </source>
</evidence>
<keyword evidence="9" id="KW-0540">Nuclease</keyword>
<dbReference type="EMBL" id="CM007385">
    <property type="protein sequence ID" value="ONK70532.1"/>
    <property type="molecule type" value="Genomic_DNA"/>
</dbReference>
<evidence type="ECO:0000256" key="1">
    <source>
        <dbReference type="ARBA" id="ARBA00001663"/>
    </source>
</evidence>
<dbReference type="InterPro" id="IPR039637">
    <property type="entry name" value="CNOT7/CNOT8/Pop2"/>
</dbReference>
<dbReference type="AlphaFoldDB" id="A0A5P1EX91"/>
<organism evidence="18 19">
    <name type="scientific">Asparagus officinalis</name>
    <name type="common">Garden asparagus</name>
    <dbReference type="NCBI Taxonomy" id="4686"/>
    <lineage>
        <taxon>Eukaryota</taxon>
        <taxon>Viridiplantae</taxon>
        <taxon>Streptophyta</taxon>
        <taxon>Embryophyta</taxon>
        <taxon>Tracheophyta</taxon>
        <taxon>Spermatophyta</taxon>
        <taxon>Magnoliopsida</taxon>
        <taxon>Liliopsida</taxon>
        <taxon>Asparagales</taxon>
        <taxon>Asparagaceae</taxon>
        <taxon>Asparagoideae</taxon>
        <taxon>Asparagus</taxon>
    </lineage>
</organism>
<dbReference type="GO" id="GO:0005634">
    <property type="term" value="C:nucleus"/>
    <property type="evidence" value="ECO:0007669"/>
    <property type="project" value="UniProtKB-SubCell"/>
</dbReference>
<accession>A0A5P1EX91</accession>
<evidence type="ECO:0000313" key="19">
    <source>
        <dbReference type="Proteomes" id="UP000243459"/>
    </source>
</evidence>
<dbReference type="Gramene" id="ONK70532">
    <property type="protein sequence ID" value="ONK70532"/>
    <property type="gene ID" value="A4U43_C05F34690"/>
</dbReference>
<dbReference type="Proteomes" id="UP000243459">
    <property type="component" value="Chromosome 5"/>
</dbReference>
<keyword evidence="15" id="KW-0804">Transcription</keyword>
<dbReference type="InterPro" id="IPR012337">
    <property type="entry name" value="RNaseH-like_sf"/>
</dbReference>
<dbReference type="OMA" id="FYHTSPM"/>
<reference evidence="19" key="1">
    <citation type="journal article" date="2017" name="Nat. Commun.">
        <title>The asparagus genome sheds light on the origin and evolution of a young Y chromosome.</title>
        <authorList>
            <person name="Harkess A."/>
            <person name="Zhou J."/>
            <person name="Xu C."/>
            <person name="Bowers J.E."/>
            <person name="Van der Hulst R."/>
            <person name="Ayyampalayam S."/>
            <person name="Mercati F."/>
            <person name="Riccardi P."/>
            <person name="McKain M.R."/>
            <person name="Kakrana A."/>
            <person name="Tang H."/>
            <person name="Ray J."/>
            <person name="Groenendijk J."/>
            <person name="Arikit S."/>
            <person name="Mathioni S.M."/>
            <person name="Nakano M."/>
            <person name="Shan H."/>
            <person name="Telgmann-Rauber A."/>
            <person name="Kanno A."/>
            <person name="Yue Z."/>
            <person name="Chen H."/>
            <person name="Li W."/>
            <person name="Chen Y."/>
            <person name="Xu X."/>
            <person name="Zhang Y."/>
            <person name="Luo S."/>
            <person name="Chen H."/>
            <person name="Gao J."/>
            <person name="Mao Z."/>
            <person name="Pires J.C."/>
            <person name="Luo M."/>
            <person name="Kudrna D."/>
            <person name="Wing R.A."/>
            <person name="Meyers B.C."/>
            <person name="Yi K."/>
            <person name="Kong H."/>
            <person name="Lavrijsen P."/>
            <person name="Sunseri F."/>
            <person name="Falavigna A."/>
            <person name="Ye Y."/>
            <person name="Leebens-Mack J.H."/>
            <person name="Chen G."/>
        </authorList>
    </citation>
    <scope>NUCLEOTIDE SEQUENCE [LARGE SCALE GENOMIC DNA]</scope>
    <source>
        <strain evidence="19">cv. DH0086</strain>
    </source>
</reference>
<gene>
    <name evidence="18" type="ORF">A4U43_C05F34690</name>
</gene>
<sequence>MSRILAESSSSTYVAMDTEFPGFLYRTPFGASEERRYRDMRRNVDAMKIIQLGLTFYDHEGVFKGSWEVNFREFDPAADPHESSVQLLLDSGMDFDENKRDGACASCFARSFYRRVLLPYRHRIKWITFHGLYDVGYAVKLLMGRPLPEGRRRFLCRVQNVLGSVYDVKYMMACRGFNQRMGLVKLAEELDVVGAAEGRNHQAGYDSLITALSFLKLRRDGMVEDKAAGIFYGLHRCGLRRMLGHYTCMSMTT</sequence>
<dbReference type="InterPro" id="IPR036397">
    <property type="entry name" value="RNaseH_sf"/>
</dbReference>